<dbReference type="Proteomes" id="UP000502996">
    <property type="component" value="Chromosome"/>
</dbReference>
<reference evidence="3 4" key="1">
    <citation type="submission" date="2020-02" db="EMBL/GenBank/DDBJ databases">
        <title>Full genome sequence of Nocardioides sp. R-3366.</title>
        <authorList>
            <person name="Im W.-T."/>
        </authorList>
    </citation>
    <scope>NUCLEOTIDE SEQUENCE [LARGE SCALE GENOMIC DNA]</scope>
    <source>
        <strain evidence="3 4">R-3366</strain>
    </source>
</reference>
<sequence>MNRLVACACLFASLVVIGPAANAAGCSTSADGEQVNGGIAISHVNCPPPDVVTDVGHLDNGPRDSNLDGICVSTAISVGIDPFKFCDEPSEPGQAEVTGDLVAAALKFVPLPPSVLTVEPPNGRTLVNFDTNFFTTTQPFDTAVTLLGQRVDLHITPAHFTWQFGDGESSATTEPGAPFPALDVTHAYRKKGHVAPSVDTTYTAQFRVNGGPWRDVPGTVTIAGAAVDLQVLTATPVLVGYN</sequence>
<evidence type="ECO:0000313" key="3">
    <source>
        <dbReference type="EMBL" id="QIG41566.1"/>
    </source>
</evidence>
<evidence type="ECO:0000256" key="1">
    <source>
        <dbReference type="SAM" id="SignalP"/>
    </source>
</evidence>
<evidence type="ECO:0000313" key="4">
    <source>
        <dbReference type="Proteomes" id="UP000502996"/>
    </source>
</evidence>
<gene>
    <name evidence="3" type="ORF">G5V58_01175</name>
</gene>
<proteinExistence type="predicted"/>
<dbReference type="KEGG" id="nano:G5V58_01175"/>
<accession>A0A6G6W8M2</accession>
<feature type="signal peptide" evidence="1">
    <location>
        <begin position="1"/>
        <end position="23"/>
    </location>
</feature>
<feature type="domain" description="PKD" evidence="2">
    <location>
        <begin position="156"/>
        <end position="192"/>
    </location>
</feature>
<dbReference type="AlphaFoldDB" id="A0A6G6W8M2"/>
<keyword evidence="4" id="KW-1185">Reference proteome</keyword>
<evidence type="ECO:0000259" key="2">
    <source>
        <dbReference type="PROSITE" id="PS50093"/>
    </source>
</evidence>
<dbReference type="PROSITE" id="PS50093">
    <property type="entry name" value="PKD"/>
    <property type="match status" value="1"/>
</dbReference>
<organism evidence="3 4">
    <name type="scientific">Nocardioides anomalus</name>
    <dbReference type="NCBI Taxonomy" id="2712223"/>
    <lineage>
        <taxon>Bacteria</taxon>
        <taxon>Bacillati</taxon>
        <taxon>Actinomycetota</taxon>
        <taxon>Actinomycetes</taxon>
        <taxon>Propionibacteriales</taxon>
        <taxon>Nocardioidaceae</taxon>
        <taxon>Nocardioides</taxon>
    </lineage>
</organism>
<feature type="chain" id="PRO_5026256208" description="PKD domain-containing protein" evidence="1">
    <location>
        <begin position="24"/>
        <end position="242"/>
    </location>
</feature>
<dbReference type="EMBL" id="CP049257">
    <property type="protein sequence ID" value="QIG41566.1"/>
    <property type="molecule type" value="Genomic_DNA"/>
</dbReference>
<dbReference type="InterPro" id="IPR000601">
    <property type="entry name" value="PKD_dom"/>
</dbReference>
<dbReference type="RefSeq" id="WP_165228019.1">
    <property type="nucleotide sequence ID" value="NZ_CP049257.1"/>
</dbReference>
<name>A0A6G6W8M2_9ACTN</name>
<keyword evidence="1" id="KW-0732">Signal</keyword>
<protein>
    <recommendedName>
        <fullName evidence="2">PKD domain-containing protein</fullName>
    </recommendedName>
</protein>